<dbReference type="RefSeq" id="WP_170155631.1">
    <property type="nucleotide sequence ID" value="NZ_RAPO01000007.1"/>
</dbReference>
<sequence>MGVYADDVSEFARTDDEDEDSDKPSLGERLQGLASDLDVDSVAEVRELRERT</sequence>
<comment type="caution">
    <text evidence="2">The sequence shown here is derived from an EMBL/GenBank/DDBJ whole genome shotgun (WGS) entry which is preliminary data.</text>
</comment>
<protein>
    <submittedName>
        <fullName evidence="2">Uncharacterized protein</fullName>
    </submittedName>
</protein>
<accession>A0A3R7DWI2</accession>
<dbReference type="Proteomes" id="UP000283805">
    <property type="component" value="Unassembled WGS sequence"/>
</dbReference>
<feature type="region of interest" description="Disordered" evidence="1">
    <location>
        <begin position="1"/>
        <end position="35"/>
    </location>
</feature>
<evidence type="ECO:0000313" key="3">
    <source>
        <dbReference type="Proteomes" id="UP000283805"/>
    </source>
</evidence>
<reference evidence="2 3" key="1">
    <citation type="submission" date="2018-09" db="EMBL/GenBank/DDBJ databases">
        <title>Genomic Encyclopedia of Archaeal and Bacterial Type Strains, Phase II (KMG-II): from individual species to whole genera.</title>
        <authorList>
            <person name="Goeker M."/>
        </authorList>
    </citation>
    <scope>NUCLEOTIDE SEQUENCE [LARGE SCALE GENOMIC DNA]</scope>
    <source>
        <strain evidence="2 3">DSM 13151</strain>
    </source>
</reference>
<dbReference type="AlphaFoldDB" id="A0A3R7DWI2"/>
<dbReference type="OrthoDB" id="201680at2157"/>
<name>A0A3R7DWI2_9EURY</name>
<evidence type="ECO:0000313" key="2">
    <source>
        <dbReference type="EMBL" id="RKD87979.1"/>
    </source>
</evidence>
<organism evidence="2 3">
    <name type="scientific">Halopiger aswanensis</name>
    <dbReference type="NCBI Taxonomy" id="148449"/>
    <lineage>
        <taxon>Archaea</taxon>
        <taxon>Methanobacteriati</taxon>
        <taxon>Methanobacteriota</taxon>
        <taxon>Stenosarchaea group</taxon>
        <taxon>Halobacteria</taxon>
        <taxon>Halobacteriales</taxon>
        <taxon>Natrialbaceae</taxon>
        <taxon>Halopiger</taxon>
    </lineage>
</organism>
<proteinExistence type="predicted"/>
<keyword evidence="3" id="KW-1185">Reference proteome</keyword>
<dbReference type="EMBL" id="RAPO01000007">
    <property type="protein sequence ID" value="RKD87979.1"/>
    <property type="molecule type" value="Genomic_DNA"/>
</dbReference>
<gene>
    <name evidence="2" type="ORF">ATJ93_4464</name>
</gene>
<evidence type="ECO:0000256" key="1">
    <source>
        <dbReference type="SAM" id="MobiDB-lite"/>
    </source>
</evidence>